<dbReference type="CDD" id="cd01335">
    <property type="entry name" value="Radical_SAM"/>
    <property type="match status" value="1"/>
</dbReference>
<organism evidence="17 18">
    <name type="scientific">Thalassoglobus polymorphus</name>
    <dbReference type="NCBI Taxonomy" id="2527994"/>
    <lineage>
        <taxon>Bacteria</taxon>
        <taxon>Pseudomonadati</taxon>
        <taxon>Planctomycetota</taxon>
        <taxon>Planctomycetia</taxon>
        <taxon>Planctomycetales</taxon>
        <taxon>Planctomycetaceae</taxon>
        <taxon>Thalassoglobus</taxon>
    </lineage>
</organism>
<evidence type="ECO:0000259" key="16">
    <source>
        <dbReference type="PROSITE" id="PS51918"/>
    </source>
</evidence>
<dbReference type="KEGG" id="tpol:Mal48_34970"/>
<dbReference type="PROSITE" id="PS51918">
    <property type="entry name" value="RADICAL_SAM"/>
    <property type="match status" value="1"/>
</dbReference>
<dbReference type="GO" id="GO:0046872">
    <property type="term" value="F:metal ion binding"/>
    <property type="evidence" value="ECO:0007669"/>
    <property type="project" value="UniProtKB-KW"/>
</dbReference>
<dbReference type="SFLD" id="SFLDS00029">
    <property type="entry name" value="Radical_SAM"/>
    <property type="match status" value="1"/>
</dbReference>
<keyword evidence="12 17" id="KW-0413">Isomerase</keyword>
<dbReference type="PIRSF" id="PIRSF004911">
    <property type="entry name" value="DUF160"/>
    <property type="match status" value="1"/>
</dbReference>
<proteinExistence type="inferred from homology"/>
<dbReference type="InterPro" id="IPR013785">
    <property type="entry name" value="Aldolase_TIM"/>
</dbReference>
<dbReference type="InterPro" id="IPR007197">
    <property type="entry name" value="rSAM"/>
</dbReference>
<dbReference type="RefSeq" id="WP_197441760.1">
    <property type="nucleotide sequence ID" value="NZ_CP036267.1"/>
</dbReference>
<evidence type="ECO:0000256" key="14">
    <source>
        <dbReference type="PIRSR" id="PIRSR004911-1"/>
    </source>
</evidence>
<evidence type="ECO:0000256" key="8">
    <source>
        <dbReference type="ARBA" id="ARBA00022723"/>
    </source>
</evidence>
<reference evidence="17 18" key="1">
    <citation type="submission" date="2019-02" db="EMBL/GenBank/DDBJ databases">
        <title>Deep-cultivation of Planctomycetes and their phenomic and genomic characterization uncovers novel biology.</title>
        <authorList>
            <person name="Wiegand S."/>
            <person name="Jogler M."/>
            <person name="Boedeker C."/>
            <person name="Pinto D."/>
            <person name="Vollmers J."/>
            <person name="Rivas-Marin E."/>
            <person name="Kohn T."/>
            <person name="Peeters S.H."/>
            <person name="Heuer A."/>
            <person name="Rast P."/>
            <person name="Oberbeckmann S."/>
            <person name="Bunk B."/>
            <person name="Jeske O."/>
            <person name="Meyerdierks A."/>
            <person name="Storesund J.E."/>
            <person name="Kallscheuer N."/>
            <person name="Luecker S."/>
            <person name="Lage O.M."/>
            <person name="Pohl T."/>
            <person name="Merkel B.J."/>
            <person name="Hornburger P."/>
            <person name="Mueller R.-W."/>
            <person name="Bruemmer F."/>
            <person name="Labrenz M."/>
            <person name="Spormann A.M."/>
            <person name="Op den Camp H."/>
            <person name="Overmann J."/>
            <person name="Amann R."/>
            <person name="Jetten M.S.M."/>
            <person name="Mascher T."/>
            <person name="Medema M.H."/>
            <person name="Devos D.P."/>
            <person name="Kaster A.-K."/>
            <person name="Ovreas L."/>
            <person name="Rohde M."/>
            <person name="Galperin M.Y."/>
            <person name="Jogler C."/>
        </authorList>
    </citation>
    <scope>NUCLEOTIDE SEQUENCE [LARGE SCALE GENOMIC DNA]</scope>
    <source>
        <strain evidence="17 18">Mal48</strain>
    </source>
</reference>
<feature type="domain" description="Radical SAM core" evidence="16">
    <location>
        <begin position="125"/>
        <end position="338"/>
    </location>
</feature>
<evidence type="ECO:0000256" key="13">
    <source>
        <dbReference type="ARBA" id="ARBA00030756"/>
    </source>
</evidence>
<keyword evidence="18" id="KW-1185">Reference proteome</keyword>
<dbReference type="InterPro" id="IPR022462">
    <property type="entry name" value="EpmB"/>
</dbReference>
<evidence type="ECO:0000256" key="11">
    <source>
        <dbReference type="ARBA" id="ARBA00023014"/>
    </source>
</evidence>
<dbReference type="InterPro" id="IPR003739">
    <property type="entry name" value="Lys_aminomutase/Glu_NH3_mut"/>
</dbReference>
<feature type="binding site" evidence="14">
    <location>
        <position position="140"/>
    </location>
    <ligand>
        <name>[4Fe-4S] cluster</name>
        <dbReference type="ChEBI" id="CHEBI:49883"/>
        <note>4Fe-4S-S-AdoMet</note>
    </ligand>
</feature>
<evidence type="ECO:0000313" key="17">
    <source>
        <dbReference type="EMBL" id="QDT34237.1"/>
    </source>
</evidence>
<evidence type="ECO:0000256" key="3">
    <source>
        <dbReference type="ARBA" id="ARBA00001966"/>
    </source>
</evidence>
<dbReference type="SUPFAM" id="SSF102114">
    <property type="entry name" value="Radical SAM enzymes"/>
    <property type="match status" value="1"/>
</dbReference>
<comment type="catalytic activity">
    <reaction evidence="1">
        <text>L-lysine = D-beta-lysine</text>
        <dbReference type="Rhea" id="RHEA:44148"/>
        <dbReference type="ChEBI" id="CHEBI:32551"/>
        <dbReference type="ChEBI" id="CHEBI:84138"/>
    </reaction>
</comment>
<dbReference type="InterPro" id="IPR058240">
    <property type="entry name" value="rSAM_sf"/>
</dbReference>
<dbReference type="Pfam" id="PF04055">
    <property type="entry name" value="Radical_SAM"/>
    <property type="match status" value="1"/>
</dbReference>
<keyword evidence="8 14" id="KW-0479">Metal-binding</keyword>
<dbReference type="NCBIfam" id="TIGR03821">
    <property type="entry name" value="EFP_modif_epmB"/>
    <property type="match status" value="1"/>
</dbReference>
<evidence type="ECO:0000256" key="1">
    <source>
        <dbReference type="ARBA" id="ARBA00001352"/>
    </source>
</evidence>
<evidence type="ECO:0000256" key="12">
    <source>
        <dbReference type="ARBA" id="ARBA00023235"/>
    </source>
</evidence>
<evidence type="ECO:0000256" key="7">
    <source>
        <dbReference type="ARBA" id="ARBA00022691"/>
    </source>
</evidence>
<feature type="modified residue" description="N6-(pyridoxal phosphate)lysine" evidence="15">
    <location>
        <position position="352"/>
    </location>
</feature>
<dbReference type="NCBIfam" id="TIGR00238">
    <property type="entry name" value="KamA family radical SAM protein"/>
    <property type="match status" value="1"/>
</dbReference>
<dbReference type="PANTHER" id="PTHR30538">
    <property type="entry name" value="LYSINE 2,3-AMINOMUTASE-RELATED"/>
    <property type="match status" value="1"/>
</dbReference>
<dbReference type="EMBL" id="CP036267">
    <property type="protein sequence ID" value="QDT34237.1"/>
    <property type="molecule type" value="Genomic_DNA"/>
</dbReference>
<evidence type="ECO:0000256" key="4">
    <source>
        <dbReference type="ARBA" id="ARBA00008703"/>
    </source>
</evidence>
<keyword evidence="10" id="KW-0408">Iron</keyword>
<feature type="binding site" evidence="14">
    <location>
        <position position="147"/>
    </location>
    <ligand>
        <name>[4Fe-4S] cluster</name>
        <dbReference type="ChEBI" id="CHEBI:49883"/>
        <note>4Fe-4S-S-AdoMet</note>
    </ligand>
</feature>
<comment type="cofactor">
    <cofactor evidence="2 15">
        <name>pyridoxal 5'-phosphate</name>
        <dbReference type="ChEBI" id="CHEBI:597326"/>
    </cofactor>
</comment>
<evidence type="ECO:0000256" key="9">
    <source>
        <dbReference type="ARBA" id="ARBA00022898"/>
    </source>
</evidence>
<evidence type="ECO:0000256" key="15">
    <source>
        <dbReference type="PIRSR" id="PIRSR603739-50"/>
    </source>
</evidence>
<comment type="cofactor">
    <cofactor evidence="3">
        <name>[4Fe-4S] cluster</name>
        <dbReference type="ChEBI" id="CHEBI:49883"/>
    </cofactor>
</comment>
<dbReference type="SFLD" id="SFLDF00314">
    <property type="entry name" value="L-lysine_2_3-aminomutase_(yjeK"/>
    <property type="match status" value="1"/>
</dbReference>
<dbReference type="Gene3D" id="3.20.20.70">
    <property type="entry name" value="Aldolase class I"/>
    <property type="match status" value="1"/>
</dbReference>
<protein>
    <recommendedName>
        <fullName evidence="5">L-lysine 2,3-aminomutase</fullName>
    </recommendedName>
    <alternativeName>
        <fullName evidence="13">EF-P post-translational modification enzyme B</fullName>
    </alternativeName>
</protein>
<evidence type="ECO:0000256" key="2">
    <source>
        <dbReference type="ARBA" id="ARBA00001933"/>
    </source>
</evidence>
<dbReference type="GO" id="GO:0016853">
    <property type="term" value="F:isomerase activity"/>
    <property type="evidence" value="ECO:0007669"/>
    <property type="project" value="UniProtKB-KW"/>
</dbReference>
<dbReference type="Proteomes" id="UP000315724">
    <property type="component" value="Chromosome"/>
</dbReference>
<evidence type="ECO:0000256" key="5">
    <source>
        <dbReference type="ARBA" id="ARBA00022363"/>
    </source>
</evidence>
<sequence length="363" mass="40333">MPATPQMLPDPSSLIPTSVTEIDVEASGATIAGSKTWQHDLKRAIRSVSVLCERLGIDPNELKCSASPAFPVLVPESFLKRMKHGDRDDPLLRQVLPVSSEEEIVAGFQADPVGDLHARTENGLLQKYNSRGLLILNGACAVHCRYCFRREYPYSDEPKSLEDWEPAFAAIESDRSLDEVILSGGDPLMTGDARLQQVLNRLERIKHVERVRFHSRLPIVLPSRVNSSLLKVLKSTRLQPVFVVHANHPSELVDDCADSLQKLVRSGIPVLNQAVLLKGVNDSFAALSELCLRCVNLGVMPYYLHQLDRVSGAAHFEVPVEVGLQLIRQLREHLPGYAVPKYVQEIAGERSKTPLVEKDTCQF</sequence>
<gene>
    <name evidence="17" type="primary">epmB</name>
    <name evidence="17" type="ORF">Mal48_34970</name>
</gene>
<dbReference type="PANTHER" id="PTHR30538:SF1">
    <property type="entry name" value="L-LYSINE 2,3-AMINOMUTASE"/>
    <property type="match status" value="1"/>
</dbReference>
<dbReference type="AlphaFoldDB" id="A0A517QRI4"/>
<name>A0A517QRI4_9PLAN</name>
<keyword evidence="11 14" id="KW-0411">Iron-sulfur</keyword>
<evidence type="ECO:0000256" key="6">
    <source>
        <dbReference type="ARBA" id="ARBA00022485"/>
    </source>
</evidence>
<dbReference type="SFLD" id="SFLDG01070">
    <property type="entry name" value="PLP-dependent"/>
    <property type="match status" value="1"/>
</dbReference>
<keyword evidence="6 14" id="KW-0004">4Fe-4S</keyword>
<evidence type="ECO:0000313" key="18">
    <source>
        <dbReference type="Proteomes" id="UP000315724"/>
    </source>
</evidence>
<keyword evidence="7" id="KW-0949">S-adenosyl-L-methionine</keyword>
<comment type="similarity">
    <text evidence="4">Belongs to the radical SAM superfamily. KamA family.</text>
</comment>
<keyword evidence="9 15" id="KW-0663">Pyridoxal phosphate</keyword>
<evidence type="ECO:0000256" key="10">
    <source>
        <dbReference type="ARBA" id="ARBA00023004"/>
    </source>
</evidence>
<accession>A0A517QRI4</accession>
<dbReference type="GO" id="GO:0051539">
    <property type="term" value="F:4 iron, 4 sulfur cluster binding"/>
    <property type="evidence" value="ECO:0007669"/>
    <property type="project" value="UniProtKB-KW"/>
</dbReference>
<feature type="binding site" evidence="14">
    <location>
        <position position="144"/>
    </location>
    <ligand>
        <name>[4Fe-4S] cluster</name>
        <dbReference type="ChEBI" id="CHEBI:49883"/>
        <note>4Fe-4S-S-AdoMet</note>
    </ligand>
</feature>